<dbReference type="RefSeq" id="XP_033449149.1">
    <property type="nucleotide sequence ID" value="XM_033587490.1"/>
</dbReference>
<dbReference type="Proteomes" id="UP000800082">
    <property type="component" value="Unassembled WGS sequence"/>
</dbReference>
<keyword evidence="2" id="KW-1185">Reference proteome</keyword>
<evidence type="ECO:0000313" key="1">
    <source>
        <dbReference type="EMBL" id="KAF1928901.1"/>
    </source>
</evidence>
<accession>A0A6A5RKF7</accession>
<organism evidence="1 2">
    <name type="scientific">Didymella exigua CBS 183.55</name>
    <dbReference type="NCBI Taxonomy" id="1150837"/>
    <lineage>
        <taxon>Eukaryota</taxon>
        <taxon>Fungi</taxon>
        <taxon>Dikarya</taxon>
        <taxon>Ascomycota</taxon>
        <taxon>Pezizomycotina</taxon>
        <taxon>Dothideomycetes</taxon>
        <taxon>Pleosporomycetidae</taxon>
        <taxon>Pleosporales</taxon>
        <taxon>Pleosporineae</taxon>
        <taxon>Didymellaceae</taxon>
        <taxon>Didymella</taxon>
    </lineage>
</organism>
<dbReference type="AlphaFoldDB" id="A0A6A5RKF7"/>
<dbReference type="GeneID" id="54345136"/>
<protein>
    <submittedName>
        <fullName evidence="1">Uncharacterized protein</fullName>
    </submittedName>
</protein>
<sequence length="150" mass="16661">MLVTAKLCLRLLQKQKSMQFIGSPSCQPTDCGLSIARNLSIQEDLLIYLDSTILRSPILDPPPASHGSRLYWGLSRSNSQKIFGRLSRHCRSCIFAQPNAPSITKGINLITALPRETHIVKFSFPAPQLLRGSSLQVYDESCTANEVRYG</sequence>
<proteinExistence type="predicted"/>
<reference evidence="1" key="1">
    <citation type="journal article" date="2020" name="Stud. Mycol.">
        <title>101 Dothideomycetes genomes: a test case for predicting lifestyles and emergence of pathogens.</title>
        <authorList>
            <person name="Haridas S."/>
            <person name="Albert R."/>
            <person name="Binder M."/>
            <person name="Bloem J."/>
            <person name="Labutti K."/>
            <person name="Salamov A."/>
            <person name="Andreopoulos B."/>
            <person name="Baker S."/>
            <person name="Barry K."/>
            <person name="Bills G."/>
            <person name="Bluhm B."/>
            <person name="Cannon C."/>
            <person name="Castanera R."/>
            <person name="Culley D."/>
            <person name="Daum C."/>
            <person name="Ezra D."/>
            <person name="Gonzalez J."/>
            <person name="Henrissat B."/>
            <person name="Kuo A."/>
            <person name="Liang C."/>
            <person name="Lipzen A."/>
            <person name="Lutzoni F."/>
            <person name="Magnuson J."/>
            <person name="Mondo S."/>
            <person name="Nolan M."/>
            <person name="Ohm R."/>
            <person name="Pangilinan J."/>
            <person name="Park H.-J."/>
            <person name="Ramirez L."/>
            <person name="Alfaro M."/>
            <person name="Sun H."/>
            <person name="Tritt A."/>
            <person name="Yoshinaga Y."/>
            <person name="Zwiers L.-H."/>
            <person name="Turgeon B."/>
            <person name="Goodwin S."/>
            <person name="Spatafora J."/>
            <person name="Crous P."/>
            <person name="Grigoriev I."/>
        </authorList>
    </citation>
    <scope>NUCLEOTIDE SEQUENCE</scope>
    <source>
        <strain evidence="1">CBS 183.55</strain>
    </source>
</reference>
<gene>
    <name evidence="1" type="ORF">M421DRAFT_142364</name>
</gene>
<dbReference type="EMBL" id="ML978967">
    <property type="protein sequence ID" value="KAF1928901.1"/>
    <property type="molecule type" value="Genomic_DNA"/>
</dbReference>
<name>A0A6A5RKF7_9PLEO</name>
<evidence type="ECO:0000313" key="2">
    <source>
        <dbReference type="Proteomes" id="UP000800082"/>
    </source>
</evidence>